<evidence type="ECO:0000313" key="20">
    <source>
        <dbReference type="EMBL" id="MBT0665673.1"/>
    </source>
</evidence>
<dbReference type="EC" id="2.7.13.3" evidence="4"/>
<dbReference type="Gene3D" id="3.30.565.10">
    <property type="entry name" value="Histidine kinase-like ATPase, C-terminal domain"/>
    <property type="match status" value="1"/>
</dbReference>
<feature type="transmembrane region" description="Helical" evidence="16">
    <location>
        <begin position="51"/>
        <end position="68"/>
    </location>
</feature>
<protein>
    <recommendedName>
        <fullName evidence="5">Oxygen sensor histidine kinase NreB</fullName>
        <ecNumber evidence="4">2.7.13.3</ecNumber>
    </recommendedName>
    <alternativeName>
        <fullName evidence="15">Nitrogen regulation protein B</fullName>
    </alternativeName>
</protein>
<dbReference type="GO" id="GO:0046872">
    <property type="term" value="F:metal ion binding"/>
    <property type="evidence" value="ECO:0007669"/>
    <property type="project" value="UniProtKB-KW"/>
</dbReference>
<dbReference type="GO" id="GO:0051539">
    <property type="term" value="F:4 iron, 4 sulfur cluster binding"/>
    <property type="evidence" value="ECO:0007669"/>
    <property type="project" value="UniProtKB-KW"/>
</dbReference>
<accession>A0AAW4L3Y2</accession>
<dbReference type="PROSITE" id="PS50109">
    <property type="entry name" value="HIS_KIN"/>
    <property type="match status" value="1"/>
</dbReference>
<dbReference type="SMART" id="SM00387">
    <property type="entry name" value="HATPase_c"/>
    <property type="match status" value="1"/>
</dbReference>
<dbReference type="InterPro" id="IPR013655">
    <property type="entry name" value="PAS_fold_3"/>
</dbReference>
<keyword evidence="16" id="KW-1133">Transmembrane helix</keyword>
<comment type="caution">
    <text evidence="20">The sequence shown here is derived from an EMBL/GenBank/DDBJ whole genome shotgun (WGS) entry which is preliminary data.</text>
</comment>
<dbReference type="SUPFAM" id="SSF55874">
    <property type="entry name" value="ATPase domain of HSP90 chaperone/DNA topoisomerase II/histidine kinase"/>
    <property type="match status" value="1"/>
</dbReference>
<feature type="transmembrane region" description="Helical" evidence="16">
    <location>
        <begin position="20"/>
        <end position="39"/>
    </location>
</feature>
<comment type="function">
    <text evidence="14">Member of the two-component regulatory system NreB/NreC involved in the control of dissimilatory nitrate/nitrite reduction in response to oxygen. NreB functions as a direct oxygen sensor histidine kinase which is autophosphorylated, in the absence of oxygen, probably at the conserved histidine residue, and transfers its phosphate group probably to a conserved aspartate residue of NreC. NreB/NreC activates the expression of the nitrate (narGHJI) and nitrite (nir) reductase operons, as well as the putative nitrate transporter gene narT.</text>
</comment>
<dbReference type="EMBL" id="JAHCVJ010000006">
    <property type="protein sequence ID" value="MBT0665673.1"/>
    <property type="molecule type" value="Genomic_DNA"/>
</dbReference>
<feature type="domain" description="PAC" evidence="19">
    <location>
        <begin position="288"/>
        <end position="340"/>
    </location>
</feature>
<dbReference type="PRINTS" id="PR00344">
    <property type="entry name" value="BCTRLSENSOR"/>
</dbReference>
<dbReference type="Pfam" id="PF02518">
    <property type="entry name" value="HATPase_c"/>
    <property type="match status" value="1"/>
</dbReference>
<evidence type="ECO:0000256" key="7">
    <source>
        <dbReference type="ARBA" id="ARBA00022490"/>
    </source>
</evidence>
<dbReference type="Pfam" id="PF07730">
    <property type="entry name" value="HisKA_3"/>
    <property type="match status" value="1"/>
</dbReference>
<proteinExistence type="predicted"/>
<dbReference type="NCBIfam" id="TIGR00229">
    <property type="entry name" value="sensory_box"/>
    <property type="match status" value="2"/>
</dbReference>
<dbReference type="InterPro" id="IPR000700">
    <property type="entry name" value="PAS-assoc_C"/>
</dbReference>
<reference evidence="20 21" key="1">
    <citation type="submission" date="2021-05" db="EMBL/GenBank/DDBJ databases">
        <title>The draft genome of Geobacter pelophilus DSM 12255.</title>
        <authorList>
            <person name="Xu Z."/>
            <person name="Masuda Y."/>
            <person name="Itoh H."/>
            <person name="Senoo K."/>
        </authorList>
    </citation>
    <scope>NUCLEOTIDE SEQUENCE [LARGE SCALE GENOMIC DNA]</scope>
    <source>
        <strain evidence="20 21">DSM 12255</strain>
    </source>
</reference>
<gene>
    <name evidence="20" type="ORF">KI809_15290</name>
</gene>
<dbReference type="PANTHER" id="PTHR24421">
    <property type="entry name" value="NITRATE/NITRITE SENSOR PROTEIN NARX-RELATED"/>
    <property type="match status" value="1"/>
</dbReference>
<keyword evidence="21" id="KW-1185">Reference proteome</keyword>
<evidence type="ECO:0000259" key="18">
    <source>
        <dbReference type="PROSITE" id="PS50112"/>
    </source>
</evidence>
<dbReference type="InterPro" id="IPR001610">
    <property type="entry name" value="PAC"/>
</dbReference>
<dbReference type="InterPro" id="IPR003594">
    <property type="entry name" value="HATPase_dom"/>
</dbReference>
<dbReference type="GO" id="GO:0016020">
    <property type="term" value="C:membrane"/>
    <property type="evidence" value="ECO:0007669"/>
    <property type="project" value="InterPro"/>
</dbReference>
<keyword evidence="13" id="KW-0411">Iron-sulfur</keyword>
<dbReference type="InterPro" id="IPR004358">
    <property type="entry name" value="Sig_transdc_His_kin-like_C"/>
</dbReference>
<dbReference type="SUPFAM" id="SSF55785">
    <property type="entry name" value="PYP-like sensor domain (PAS domain)"/>
    <property type="match status" value="2"/>
</dbReference>
<evidence type="ECO:0000256" key="5">
    <source>
        <dbReference type="ARBA" id="ARBA00017322"/>
    </source>
</evidence>
<dbReference type="Pfam" id="PF08448">
    <property type="entry name" value="PAS_4"/>
    <property type="match status" value="1"/>
</dbReference>
<evidence type="ECO:0000259" key="17">
    <source>
        <dbReference type="PROSITE" id="PS50109"/>
    </source>
</evidence>
<comment type="cofactor">
    <cofactor evidence="2">
        <name>[4Fe-4S] cluster</name>
        <dbReference type="ChEBI" id="CHEBI:49883"/>
    </cofactor>
</comment>
<dbReference type="GO" id="GO:0046983">
    <property type="term" value="F:protein dimerization activity"/>
    <property type="evidence" value="ECO:0007669"/>
    <property type="project" value="InterPro"/>
</dbReference>
<keyword evidence="11" id="KW-0408">Iron</keyword>
<dbReference type="InterPro" id="IPR013656">
    <property type="entry name" value="PAS_4"/>
</dbReference>
<evidence type="ECO:0000313" key="21">
    <source>
        <dbReference type="Proteomes" id="UP000811899"/>
    </source>
</evidence>
<evidence type="ECO:0000256" key="13">
    <source>
        <dbReference type="ARBA" id="ARBA00023014"/>
    </source>
</evidence>
<evidence type="ECO:0000256" key="1">
    <source>
        <dbReference type="ARBA" id="ARBA00000085"/>
    </source>
</evidence>
<evidence type="ECO:0000256" key="9">
    <source>
        <dbReference type="ARBA" id="ARBA00022723"/>
    </source>
</evidence>
<organism evidence="20 21">
    <name type="scientific">Geoanaerobacter pelophilus</name>
    <dbReference type="NCBI Taxonomy" id="60036"/>
    <lineage>
        <taxon>Bacteria</taxon>
        <taxon>Pseudomonadati</taxon>
        <taxon>Thermodesulfobacteriota</taxon>
        <taxon>Desulfuromonadia</taxon>
        <taxon>Geobacterales</taxon>
        <taxon>Geobacteraceae</taxon>
        <taxon>Geoanaerobacter</taxon>
    </lineage>
</organism>
<dbReference type="SMART" id="SM00086">
    <property type="entry name" value="PAC"/>
    <property type="match status" value="2"/>
</dbReference>
<dbReference type="InterPro" id="IPR000014">
    <property type="entry name" value="PAS"/>
</dbReference>
<keyword evidence="9" id="KW-0479">Metal-binding</keyword>
<dbReference type="CDD" id="cd00130">
    <property type="entry name" value="PAS"/>
    <property type="match status" value="2"/>
</dbReference>
<dbReference type="InterPro" id="IPR036890">
    <property type="entry name" value="HATPase_C_sf"/>
</dbReference>
<sequence>MGHLHRDYKNLRPEKRVALIYLIISIVWILFSDAAVFLLPDRGFRLALHTLKGWLFVSTSAVVIYYLMRHYVAQMKKAWQEALASEERLNLVLQSVNDGVWDWDLRTGLAYLSPKYYEIVGYSPGQITPDRQFFLSLIHPDDRPQVNEVIDRHLQRETADYRAEFRMIAGDGQDKWVLTRGRVVERDPDGQPLRMLGTISDISERKRIELTLQESENRYRTVVEDQTEVICRFLPDGTFIFANEVYCRLFDKTPEELIGNRWQPSAHPDDIPAIEAQLRAMSPANPIVVIENRAYVASGELRWMQFANRGFYDDQGQLREIQSVGRDITDRKKIEETIRRYIQRLLEQEEEIRKKLASELHDQICQDLTALGLDIAMITRLLPDEARNGLADRIKDTQAFLEEIIRSVRDIMAELRPPVLDYFGLAAALNWHAEIFTKRTGLAVELDLADNLERMAPEKELALLRIAQEAMNNASKYAAATTLRLSLARKDGTIRMSVSDNGIGFDVGQELQRLGNSGWGLTIMQERAQSINGHFAMDSAPGRGTTVRVMLKEEA</sequence>
<evidence type="ECO:0000256" key="12">
    <source>
        <dbReference type="ARBA" id="ARBA00023012"/>
    </source>
</evidence>
<keyword evidence="10" id="KW-0418">Kinase</keyword>
<dbReference type="InterPro" id="IPR050482">
    <property type="entry name" value="Sensor_HK_TwoCompSys"/>
</dbReference>
<dbReference type="PROSITE" id="PS50112">
    <property type="entry name" value="PAS"/>
    <property type="match status" value="2"/>
</dbReference>
<evidence type="ECO:0000256" key="10">
    <source>
        <dbReference type="ARBA" id="ARBA00022777"/>
    </source>
</evidence>
<evidence type="ECO:0000256" key="2">
    <source>
        <dbReference type="ARBA" id="ARBA00001966"/>
    </source>
</evidence>
<keyword evidence="6" id="KW-0004">4Fe-4S</keyword>
<dbReference type="SMART" id="SM00091">
    <property type="entry name" value="PAS"/>
    <property type="match status" value="2"/>
</dbReference>
<evidence type="ECO:0000256" key="6">
    <source>
        <dbReference type="ARBA" id="ARBA00022485"/>
    </source>
</evidence>
<feature type="domain" description="Histidine kinase" evidence="17">
    <location>
        <begin position="359"/>
        <end position="555"/>
    </location>
</feature>
<dbReference type="PROSITE" id="PS50113">
    <property type="entry name" value="PAC"/>
    <property type="match status" value="2"/>
</dbReference>
<dbReference type="PANTHER" id="PTHR24421:SF58">
    <property type="entry name" value="SIGNAL TRANSDUCTION HISTIDINE-PROTEIN KINASE_PHOSPHATASE UHPB"/>
    <property type="match status" value="1"/>
</dbReference>
<comment type="subcellular location">
    <subcellularLocation>
        <location evidence="3">Cytoplasm</location>
    </subcellularLocation>
</comment>
<keyword evidence="7" id="KW-0963">Cytoplasm</keyword>
<evidence type="ECO:0000256" key="15">
    <source>
        <dbReference type="ARBA" id="ARBA00030800"/>
    </source>
</evidence>
<dbReference type="RefSeq" id="WP_214172443.1">
    <property type="nucleotide sequence ID" value="NZ_JAHCVJ010000006.1"/>
</dbReference>
<keyword evidence="12" id="KW-0902">Two-component regulatory system</keyword>
<dbReference type="Gene3D" id="1.20.5.1930">
    <property type="match status" value="1"/>
</dbReference>
<dbReference type="InterPro" id="IPR011712">
    <property type="entry name" value="Sig_transdc_His_kin_sub3_dim/P"/>
</dbReference>
<keyword evidence="16" id="KW-0812">Transmembrane</keyword>
<evidence type="ECO:0000256" key="11">
    <source>
        <dbReference type="ARBA" id="ARBA00023004"/>
    </source>
</evidence>
<evidence type="ECO:0000259" key="19">
    <source>
        <dbReference type="PROSITE" id="PS50113"/>
    </source>
</evidence>
<dbReference type="GO" id="GO:0005737">
    <property type="term" value="C:cytoplasm"/>
    <property type="evidence" value="ECO:0007669"/>
    <property type="project" value="UniProtKB-SubCell"/>
</dbReference>
<dbReference type="Pfam" id="PF08447">
    <property type="entry name" value="PAS_3"/>
    <property type="match status" value="1"/>
</dbReference>
<evidence type="ECO:0000256" key="4">
    <source>
        <dbReference type="ARBA" id="ARBA00012438"/>
    </source>
</evidence>
<dbReference type="InterPro" id="IPR035965">
    <property type="entry name" value="PAS-like_dom_sf"/>
</dbReference>
<keyword evidence="16" id="KW-0472">Membrane</keyword>
<evidence type="ECO:0000256" key="3">
    <source>
        <dbReference type="ARBA" id="ARBA00004496"/>
    </source>
</evidence>
<feature type="domain" description="PAS" evidence="18">
    <location>
        <begin position="215"/>
        <end position="285"/>
    </location>
</feature>
<keyword evidence="8" id="KW-0808">Transferase</keyword>
<dbReference type="GO" id="GO:0000155">
    <property type="term" value="F:phosphorelay sensor kinase activity"/>
    <property type="evidence" value="ECO:0007669"/>
    <property type="project" value="InterPro"/>
</dbReference>
<dbReference type="AlphaFoldDB" id="A0AAW4L3Y2"/>
<feature type="domain" description="PAS" evidence="18">
    <location>
        <begin position="85"/>
        <end position="157"/>
    </location>
</feature>
<evidence type="ECO:0000256" key="8">
    <source>
        <dbReference type="ARBA" id="ARBA00022679"/>
    </source>
</evidence>
<evidence type="ECO:0000256" key="16">
    <source>
        <dbReference type="SAM" id="Phobius"/>
    </source>
</evidence>
<dbReference type="Gene3D" id="3.30.450.20">
    <property type="entry name" value="PAS domain"/>
    <property type="match status" value="2"/>
</dbReference>
<feature type="domain" description="PAC" evidence="19">
    <location>
        <begin position="161"/>
        <end position="214"/>
    </location>
</feature>
<comment type="catalytic activity">
    <reaction evidence="1">
        <text>ATP + protein L-histidine = ADP + protein N-phospho-L-histidine.</text>
        <dbReference type="EC" id="2.7.13.3"/>
    </reaction>
</comment>
<dbReference type="InterPro" id="IPR005467">
    <property type="entry name" value="His_kinase_dom"/>
</dbReference>
<evidence type="ECO:0000256" key="14">
    <source>
        <dbReference type="ARBA" id="ARBA00024827"/>
    </source>
</evidence>
<dbReference type="Proteomes" id="UP000811899">
    <property type="component" value="Unassembled WGS sequence"/>
</dbReference>
<dbReference type="CDD" id="cd16917">
    <property type="entry name" value="HATPase_UhpB-NarQ-NarX-like"/>
    <property type="match status" value="1"/>
</dbReference>
<name>A0AAW4L3Y2_9BACT</name>